<keyword evidence="3 8" id="KW-0732">Signal</keyword>
<comment type="similarity">
    <text evidence="2 7">Belongs to the FKBP-type PPIase family.</text>
</comment>
<sequence length="254" mass="26818">MKHTARLGLLAAALLALSACNQPASTPTGASAPATASAPAASAPAAGLDTDAQKASYLMGYEIGASVQEMKKNGLEVEQSAFITGLNAALASEPMAFSEEEALAIMQKFQEDQMAKLQNRQQEAAKDNVTKGQAFLNENKAKEGVKTTASGLQYSVKTEGSGKQPKATDTVTVHYEGRLIDGTVFDSSIKRGQPASFALNQVIKGWTEGLQLMKEGGEYTFYIPAELAYGEQGNPSIPPNSVLIFDVQLIKVGQ</sequence>
<reference evidence="10 11" key="1">
    <citation type="submission" date="2020-07" db="EMBL/GenBank/DDBJ databases">
        <title>Genomic diversity of species in the Neisseriaceae family.</title>
        <authorList>
            <person name="Vincent A.T."/>
            <person name="Bernet E."/>
            <person name="Veyrier F.J."/>
        </authorList>
    </citation>
    <scope>NUCLEOTIDE SEQUENCE [LARGE SCALE GENOMIC DNA]</scope>
    <source>
        <strain evidence="10 11">DSM 22244</strain>
    </source>
</reference>
<dbReference type="PANTHER" id="PTHR43811:SF57">
    <property type="entry name" value="FKBP-TYPE PEPTIDYL-PROLYL CIS-TRANS ISOMERASE FKPA-RELATED"/>
    <property type="match status" value="1"/>
</dbReference>
<keyword evidence="4 6" id="KW-0697">Rotamase</keyword>
<organism evidence="10 11">
    <name type="scientific">Neisseria shayeganii</name>
    <dbReference type="NCBI Taxonomy" id="607712"/>
    <lineage>
        <taxon>Bacteria</taxon>
        <taxon>Pseudomonadati</taxon>
        <taxon>Pseudomonadota</taxon>
        <taxon>Betaproteobacteria</taxon>
        <taxon>Neisseriales</taxon>
        <taxon>Neisseriaceae</taxon>
        <taxon>Neisseria</taxon>
    </lineage>
</organism>
<dbReference type="EMBL" id="CP059567">
    <property type="protein sequence ID" value="QMT39708.1"/>
    <property type="molecule type" value="Genomic_DNA"/>
</dbReference>
<dbReference type="Pfam" id="PF01346">
    <property type="entry name" value="FKBP_N"/>
    <property type="match status" value="1"/>
</dbReference>
<gene>
    <name evidence="10" type="ORF">H3L94_07455</name>
</gene>
<keyword evidence="5 6" id="KW-0413">Isomerase</keyword>
<dbReference type="GO" id="GO:0006457">
    <property type="term" value="P:protein folding"/>
    <property type="evidence" value="ECO:0007669"/>
    <property type="project" value="InterPro"/>
</dbReference>
<dbReference type="GO" id="GO:0003755">
    <property type="term" value="F:peptidyl-prolyl cis-trans isomerase activity"/>
    <property type="evidence" value="ECO:0007669"/>
    <property type="project" value="UniProtKB-UniRule"/>
</dbReference>
<dbReference type="InterPro" id="IPR001179">
    <property type="entry name" value="PPIase_FKBP_dom"/>
</dbReference>
<evidence type="ECO:0000259" key="9">
    <source>
        <dbReference type="PROSITE" id="PS50059"/>
    </source>
</evidence>
<dbReference type="InterPro" id="IPR046357">
    <property type="entry name" value="PPIase_dom_sf"/>
</dbReference>
<comment type="catalytic activity">
    <reaction evidence="1 6 7">
        <text>[protein]-peptidylproline (omega=180) = [protein]-peptidylproline (omega=0)</text>
        <dbReference type="Rhea" id="RHEA:16237"/>
        <dbReference type="Rhea" id="RHEA-COMP:10747"/>
        <dbReference type="Rhea" id="RHEA-COMP:10748"/>
        <dbReference type="ChEBI" id="CHEBI:83833"/>
        <dbReference type="ChEBI" id="CHEBI:83834"/>
        <dbReference type="EC" id="5.2.1.8"/>
    </reaction>
</comment>
<evidence type="ECO:0000256" key="7">
    <source>
        <dbReference type="RuleBase" id="RU003915"/>
    </source>
</evidence>
<dbReference type="Proteomes" id="UP000514752">
    <property type="component" value="Chromosome"/>
</dbReference>
<name>A0A7D7S6G9_9NEIS</name>
<dbReference type="Gene3D" id="1.10.287.460">
    <property type="entry name" value="Peptidyl-prolyl cis-trans isomerase, FKBP-type, N-terminal domain"/>
    <property type="match status" value="1"/>
</dbReference>
<feature type="signal peptide" evidence="8">
    <location>
        <begin position="1"/>
        <end position="24"/>
    </location>
</feature>
<feature type="domain" description="PPIase FKBP-type" evidence="9">
    <location>
        <begin position="168"/>
        <end position="253"/>
    </location>
</feature>
<dbReference type="PANTHER" id="PTHR43811">
    <property type="entry name" value="FKBP-TYPE PEPTIDYL-PROLYL CIS-TRANS ISOMERASE FKPA"/>
    <property type="match status" value="1"/>
</dbReference>
<evidence type="ECO:0000256" key="6">
    <source>
        <dbReference type="PROSITE-ProRule" id="PRU00277"/>
    </source>
</evidence>
<dbReference type="Gene3D" id="3.10.50.40">
    <property type="match status" value="1"/>
</dbReference>
<evidence type="ECO:0000256" key="5">
    <source>
        <dbReference type="ARBA" id="ARBA00023235"/>
    </source>
</evidence>
<protein>
    <recommendedName>
        <fullName evidence="7">Peptidyl-prolyl cis-trans isomerase</fullName>
        <ecNumber evidence="7">5.2.1.8</ecNumber>
    </recommendedName>
</protein>
<dbReference type="AlphaFoldDB" id="A0A7D7S6G9"/>
<dbReference type="PROSITE" id="PS50059">
    <property type="entry name" value="FKBP_PPIASE"/>
    <property type="match status" value="1"/>
</dbReference>
<dbReference type="SUPFAM" id="SSF54534">
    <property type="entry name" value="FKBP-like"/>
    <property type="match status" value="1"/>
</dbReference>
<evidence type="ECO:0000256" key="3">
    <source>
        <dbReference type="ARBA" id="ARBA00022729"/>
    </source>
</evidence>
<evidence type="ECO:0000256" key="1">
    <source>
        <dbReference type="ARBA" id="ARBA00000971"/>
    </source>
</evidence>
<dbReference type="KEGG" id="nsg:H3L94_07455"/>
<dbReference type="PROSITE" id="PS51257">
    <property type="entry name" value="PROKAR_LIPOPROTEIN"/>
    <property type="match status" value="1"/>
</dbReference>
<evidence type="ECO:0000256" key="2">
    <source>
        <dbReference type="ARBA" id="ARBA00006577"/>
    </source>
</evidence>
<dbReference type="InterPro" id="IPR036944">
    <property type="entry name" value="PPIase_FKBP_N_sf"/>
</dbReference>
<evidence type="ECO:0000313" key="11">
    <source>
        <dbReference type="Proteomes" id="UP000514752"/>
    </source>
</evidence>
<dbReference type="FunFam" id="3.10.50.40:FF:000045">
    <property type="entry name" value="Peptidyl-prolyl cis-trans isomerase"/>
    <property type="match status" value="1"/>
</dbReference>
<dbReference type="RefSeq" id="WP_182121501.1">
    <property type="nucleotide sequence ID" value="NZ_CP059567.1"/>
</dbReference>
<accession>A0A7D7S6G9</accession>
<dbReference type="InterPro" id="IPR000774">
    <property type="entry name" value="PPIase_FKBP_N"/>
</dbReference>
<evidence type="ECO:0000256" key="4">
    <source>
        <dbReference type="ARBA" id="ARBA00023110"/>
    </source>
</evidence>
<evidence type="ECO:0000313" key="10">
    <source>
        <dbReference type="EMBL" id="QMT39708.1"/>
    </source>
</evidence>
<evidence type="ECO:0000256" key="8">
    <source>
        <dbReference type="SAM" id="SignalP"/>
    </source>
</evidence>
<dbReference type="EC" id="5.2.1.8" evidence="7"/>
<feature type="chain" id="PRO_5027767241" description="Peptidyl-prolyl cis-trans isomerase" evidence="8">
    <location>
        <begin position="25"/>
        <end position="254"/>
    </location>
</feature>
<dbReference type="Pfam" id="PF00254">
    <property type="entry name" value="FKBP_C"/>
    <property type="match status" value="1"/>
</dbReference>
<proteinExistence type="inferred from homology"/>